<dbReference type="InterPro" id="IPR008271">
    <property type="entry name" value="Ser/Thr_kinase_AS"/>
</dbReference>
<sequence length="334" mass="36578">MLQSLQPSELLLEIVVRSDATTSIRCTVPCSPSVATSGAYGVVYKARDRRTGETVAVKSFSPQGGLDDDGQLDALAFARERHCLEVCRGQPSVVQLRDVAIDPYCSWDKYLVMEFVGRRTLRDLIFCRPFSDAETCALTRQLLAGAKAIHGAGLIHRDIKPANVLIGPGCTLKFCDFGDATLATKRTSRNSGLQCLHTAAPYEELFVGTLRYTSPEQLAGNRYYGQAVDMWALGCVMAELLTGRLLFTLSETAEEHYLDLLDLRDCDIRSEHSPAFGGLPGLSPAGREVLAGLLAFDHKKRLTAEAALEHRWFTEAADSPAVLERLADLAKKNL</sequence>
<dbReference type="Proteomes" id="UP000479710">
    <property type="component" value="Unassembled WGS sequence"/>
</dbReference>
<dbReference type="FunFam" id="1.10.510.10:FF:000559">
    <property type="entry name" value="Protein kinase domain containing protein"/>
    <property type="match status" value="1"/>
</dbReference>
<dbReference type="InterPro" id="IPR011009">
    <property type="entry name" value="Kinase-like_dom_sf"/>
</dbReference>
<evidence type="ECO:0000259" key="3">
    <source>
        <dbReference type="PROSITE" id="PS50011"/>
    </source>
</evidence>
<feature type="domain" description="Protein kinase" evidence="3">
    <location>
        <begin position="29"/>
        <end position="313"/>
    </location>
</feature>
<keyword evidence="1" id="KW-0547">Nucleotide-binding</keyword>
<dbReference type="GO" id="GO:0004672">
    <property type="term" value="F:protein kinase activity"/>
    <property type="evidence" value="ECO:0007669"/>
    <property type="project" value="InterPro"/>
</dbReference>
<evidence type="ECO:0000256" key="2">
    <source>
        <dbReference type="ARBA" id="ARBA00022840"/>
    </source>
</evidence>
<keyword evidence="5" id="KW-1185">Reference proteome</keyword>
<dbReference type="PROSITE" id="PS00108">
    <property type="entry name" value="PROTEIN_KINASE_ST"/>
    <property type="match status" value="1"/>
</dbReference>
<dbReference type="Pfam" id="PF00069">
    <property type="entry name" value="Pkinase"/>
    <property type="match status" value="1"/>
</dbReference>
<name>A0A6G1F271_9ORYZ</name>
<dbReference type="PANTHER" id="PTHR24055">
    <property type="entry name" value="MITOGEN-ACTIVATED PROTEIN KINASE"/>
    <property type="match status" value="1"/>
</dbReference>
<comment type="caution">
    <text evidence="4">The sequence shown here is derived from an EMBL/GenBank/DDBJ whole genome shotgun (WGS) entry which is preliminary data.</text>
</comment>
<dbReference type="SMART" id="SM00220">
    <property type="entry name" value="S_TKc"/>
    <property type="match status" value="1"/>
</dbReference>
<dbReference type="Gene3D" id="1.10.510.10">
    <property type="entry name" value="Transferase(Phosphotransferase) domain 1"/>
    <property type="match status" value="1"/>
</dbReference>
<dbReference type="PROSITE" id="PS50011">
    <property type="entry name" value="PROTEIN_KINASE_DOM"/>
    <property type="match status" value="1"/>
</dbReference>
<proteinExistence type="predicted"/>
<dbReference type="InterPro" id="IPR050117">
    <property type="entry name" value="MAPK"/>
</dbReference>
<gene>
    <name evidence="4" type="ORF">E2562_038672</name>
</gene>
<keyword evidence="2" id="KW-0067">ATP-binding</keyword>
<dbReference type="OrthoDB" id="626675at2759"/>
<reference evidence="4 5" key="1">
    <citation type="submission" date="2019-11" db="EMBL/GenBank/DDBJ databases">
        <title>Whole genome sequence of Oryza granulata.</title>
        <authorList>
            <person name="Li W."/>
        </authorList>
    </citation>
    <scope>NUCLEOTIDE SEQUENCE [LARGE SCALE GENOMIC DNA]</scope>
    <source>
        <strain evidence="5">cv. Menghai</strain>
        <tissue evidence="4">Leaf</tissue>
    </source>
</reference>
<dbReference type="InterPro" id="IPR000719">
    <property type="entry name" value="Prot_kinase_dom"/>
</dbReference>
<dbReference type="EMBL" id="SPHZ02000002">
    <property type="protein sequence ID" value="KAF0931008.1"/>
    <property type="molecule type" value="Genomic_DNA"/>
</dbReference>
<accession>A0A6G1F271</accession>
<dbReference type="Gene3D" id="3.30.200.20">
    <property type="entry name" value="Phosphorylase Kinase, domain 1"/>
    <property type="match status" value="1"/>
</dbReference>
<dbReference type="GO" id="GO:0005524">
    <property type="term" value="F:ATP binding"/>
    <property type="evidence" value="ECO:0007669"/>
    <property type="project" value="UniProtKB-KW"/>
</dbReference>
<organism evidence="4 5">
    <name type="scientific">Oryza meyeriana var. granulata</name>
    <dbReference type="NCBI Taxonomy" id="110450"/>
    <lineage>
        <taxon>Eukaryota</taxon>
        <taxon>Viridiplantae</taxon>
        <taxon>Streptophyta</taxon>
        <taxon>Embryophyta</taxon>
        <taxon>Tracheophyta</taxon>
        <taxon>Spermatophyta</taxon>
        <taxon>Magnoliopsida</taxon>
        <taxon>Liliopsida</taxon>
        <taxon>Poales</taxon>
        <taxon>Poaceae</taxon>
        <taxon>BOP clade</taxon>
        <taxon>Oryzoideae</taxon>
        <taxon>Oryzeae</taxon>
        <taxon>Oryzinae</taxon>
        <taxon>Oryza</taxon>
        <taxon>Oryza meyeriana</taxon>
    </lineage>
</organism>
<evidence type="ECO:0000313" key="5">
    <source>
        <dbReference type="Proteomes" id="UP000479710"/>
    </source>
</evidence>
<protein>
    <recommendedName>
        <fullName evidence="3">Protein kinase domain-containing protein</fullName>
    </recommendedName>
</protein>
<dbReference type="SUPFAM" id="SSF56112">
    <property type="entry name" value="Protein kinase-like (PK-like)"/>
    <property type="match status" value="1"/>
</dbReference>
<dbReference type="AlphaFoldDB" id="A0A6G1F271"/>
<evidence type="ECO:0000313" key="4">
    <source>
        <dbReference type="EMBL" id="KAF0931008.1"/>
    </source>
</evidence>
<evidence type="ECO:0000256" key="1">
    <source>
        <dbReference type="ARBA" id="ARBA00022741"/>
    </source>
</evidence>